<evidence type="ECO:0000313" key="1">
    <source>
        <dbReference type="EMBL" id="MDZ5490821.1"/>
    </source>
</evidence>
<evidence type="ECO:0008006" key="3">
    <source>
        <dbReference type="Google" id="ProtNLM"/>
    </source>
</evidence>
<dbReference type="PANTHER" id="PTHR40267:SF1">
    <property type="entry name" value="BLR3294 PROTEIN"/>
    <property type="match status" value="1"/>
</dbReference>
<dbReference type="Pfam" id="PF17645">
    <property type="entry name" value="Amdase"/>
    <property type="match status" value="1"/>
</dbReference>
<protein>
    <recommendedName>
        <fullName evidence="3">Arylmalonate decarboxylase</fullName>
    </recommendedName>
</protein>
<name>A0ABU5JE44_9ACTN</name>
<dbReference type="InterPro" id="IPR053714">
    <property type="entry name" value="Iso_Racemase_Enz_sf"/>
</dbReference>
<gene>
    <name evidence="1" type="ORF">U2F25_15330</name>
</gene>
<sequence length="264" mass="28454">MVDITPAAGEAPHRVELPTCRIGYVNPLDIIDTCPYEFYRLAPDNAIASMISIGLSGFSGDAARQAVDSNLTRCLAQLAKRRVDFVVLGGLPMLYNLGPDYSAEFRERCRTEFGLRGGTSIDAVNAAFRALGAQRVVMTNKWDDQLNARVADSLASAGVNLVGTVAQAHTADQVKSSFEQGVDVALRLVERALRQHPDADCVFIAGGAWLVAPLVADIEREFGVAVVAGQQAKIWYSLNMVGNHVDRPAYGRLMTTPAQPSHLA</sequence>
<accession>A0ABU5JE44</accession>
<dbReference type="Proteomes" id="UP001290101">
    <property type="component" value="Unassembled WGS sequence"/>
</dbReference>
<comment type="caution">
    <text evidence="1">The sequence shown here is derived from an EMBL/GenBank/DDBJ whole genome shotgun (WGS) entry which is preliminary data.</text>
</comment>
<keyword evidence="2" id="KW-1185">Reference proteome</keyword>
<dbReference type="EMBL" id="JAXOTQ010000017">
    <property type="protein sequence ID" value="MDZ5490821.1"/>
    <property type="molecule type" value="Genomic_DNA"/>
</dbReference>
<organism evidence="1 2">
    <name type="scientific">Micromonospora sicca</name>
    <dbReference type="NCBI Taxonomy" id="2202420"/>
    <lineage>
        <taxon>Bacteria</taxon>
        <taxon>Bacillati</taxon>
        <taxon>Actinomycetota</taxon>
        <taxon>Actinomycetes</taxon>
        <taxon>Micromonosporales</taxon>
        <taxon>Micromonosporaceae</taxon>
        <taxon>Micromonospora</taxon>
    </lineage>
</organism>
<dbReference type="Gene3D" id="3.40.50.12500">
    <property type="match status" value="1"/>
</dbReference>
<dbReference type="RefSeq" id="WP_322440887.1">
    <property type="nucleotide sequence ID" value="NZ_JAXOTQ010000017.1"/>
</dbReference>
<proteinExistence type="predicted"/>
<dbReference type="PANTHER" id="PTHR40267">
    <property type="entry name" value="BLR3294 PROTEIN"/>
    <property type="match status" value="1"/>
</dbReference>
<dbReference type="InterPro" id="IPR026286">
    <property type="entry name" value="MaiA/AMDase"/>
</dbReference>
<reference evidence="1 2" key="1">
    <citation type="submission" date="2023-12" db="EMBL/GenBank/DDBJ databases">
        <title>Micromonospora sp. nov., isolated from Atacama Desert.</title>
        <authorList>
            <person name="Carro L."/>
            <person name="Golinska P."/>
            <person name="Klenk H.-P."/>
            <person name="Goodfellow M."/>
        </authorList>
    </citation>
    <scope>NUCLEOTIDE SEQUENCE [LARGE SCALE GENOMIC DNA]</scope>
    <source>
        <strain evidence="1 2">4G53</strain>
    </source>
</reference>
<evidence type="ECO:0000313" key="2">
    <source>
        <dbReference type="Proteomes" id="UP001290101"/>
    </source>
</evidence>